<name>A0AAV2QGD4_MEGNR</name>
<organism evidence="2 3">
    <name type="scientific">Meganyctiphanes norvegica</name>
    <name type="common">Northern krill</name>
    <name type="synonym">Thysanopoda norvegica</name>
    <dbReference type="NCBI Taxonomy" id="48144"/>
    <lineage>
        <taxon>Eukaryota</taxon>
        <taxon>Metazoa</taxon>
        <taxon>Ecdysozoa</taxon>
        <taxon>Arthropoda</taxon>
        <taxon>Crustacea</taxon>
        <taxon>Multicrustacea</taxon>
        <taxon>Malacostraca</taxon>
        <taxon>Eumalacostraca</taxon>
        <taxon>Eucarida</taxon>
        <taxon>Euphausiacea</taxon>
        <taxon>Euphausiidae</taxon>
        <taxon>Meganyctiphanes</taxon>
    </lineage>
</organism>
<dbReference type="AlphaFoldDB" id="A0AAV2QGD4"/>
<reference evidence="2 3" key="1">
    <citation type="submission" date="2024-05" db="EMBL/GenBank/DDBJ databases">
        <authorList>
            <person name="Wallberg A."/>
        </authorList>
    </citation>
    <scope>NUCLEOTIDE SEQUENCE [LARGE SCALE GENOMIC DNA]</scope>
</reference>
<dbReference type="InterPro" id="IPR012337">
    <property type="entry name" value="RNaseH-like_sf"/>
</dbReference>
<dbReference type="InterPro" id="IPR001584">
    <property type="entry name" value="Integrase_cat-core"/>
</dbReference>
<dbReference type="InterPro" id="IPR036397">
    <property type="entry name" value="RNaseH_sf"/>
</dbReference>
<evidence type="ECO:0000313" key="3">
    <source>
        <dbReference type="Proteomes" id="UP001497623"/>
    </source>
</evidence>
<dbReference type="Gene3D" id="3.30.420.10">
    <property type="entry name" value="Ribonuclease H-like superfamily/Ribonuclease H"/>
    <property type="match status" value="1"/>
</dbReference>
<dbReference type="GO" id="GO:0015074">
    <property type="term" value="P:DNA integration"/>
    <property type="evidence" value="ECO:0007669"/>
    <property type="project" value="InterPro"/>
</dbReference>
<dbReference type="Proteomes" id="UP001497623">
    <property type="component" value="Unassembled WGS sequence"/>
</dbReference>
<sequence>EVHPMLRMTAGKTISVLQYLFSVHGFPEQLISDNGSQFTTQEFGEFLRGNGVEHCKVPTYQLTLNSEIKRMVKTFRNAMMKMENRGLSWSQMVSTFLITHRNTPHTITGMTPAELLLGRQPRTPNLDKIKVRPNIMYLED</sequence>
<dbReference type="PROSITE" id="PS50994">
    <property type="entry name" value="INTEGRASE"/>
    <property type="match status" value="1"/>
</dbReference>
<evidence type="ECO:0000259" key="1">
    <source>
        <dbReference type="PROSITE" id="PS50994"/>
    </source>
</evidence>
<protein>
    <recommendedName>
        <fullName evidence="1">Integrase catalytic domain-containing protein</fullName>
    </recommendedName>
</protein>
<feature type="domain" description="Integrase catalytic" evidence="1">
    <location>
        <begin position="1"/>
        <end position="120"/>
    </location>
</feature>
<dbReference type="PANTHER" id="PTHR37984">
    <property type="entry name" value="PROTEIN CBG26694"/>
    <property type="match status" value="1"/>
</dbReference>
<feature type="non-terminal residue" evidence="2">
    <location>
        <position position="1"/>
    </location>
</feature>
<proteinExistence type="predicted"/>
<evidence type="ECO:0000313" key="2">
    <source>
        <dbReference type="EMBL" id="CAL4084065.1"/>
    </source>
</evidence>
<dbReference type="SUPFAM" id="SSF53098">
    <property type="entry name" value="Ribonuclease H-like"/>
    <property type="match status" value="1"/>
</dbReference>
<dbReference type="InterPro" id="IPR050951">
    <property type="entry name" value="Retrovirus_Pol_polyprotein"/>
</dbReference>
<gene>
    <name evidence="2" type="ORF">MNOR_LOCUS12307</name>
</gene>
<feature type="non-terminal residue" evidence="2">
    <location>
        <position position="140"/>
    </location>
</feature>
<dbReference type="PANTHER" id="PTHR37984:SF5">
    <property type="entry name" value="PROTEIN NYNRIN-LIKE"/>
    <property type="match status" value="1"/>
</dbReference>
<dbReference type="GO" id="GO:0003676">
    <property type="term" value="F:nucleic acid binding"/>
    <property type="evidence" value="ECO:0007669"/>
    <property type="project" value="InterPro"/>
</dbReference>
<dbReference type="EMBL" id="CAXKWB010006724">
    <property type="protein sequence ID" value="CAL4084065.1"/>
    <property type="molecule type" value="Genomic_DNA"/>
</dbReference>
<comment type="caution">
    <text evidence="2">The sequence shown here is derived from an EMBL/GenBank/DDBJ whole genome shotgun (WGS) entry which is preliminary data.</text>
</comment>
<accession>A0AAV2QGD4</accession>
<keyword evidence="3" id="KW-1185">Reference proteome</keyword>